<dbReference type="EMBL" id="JNCA01000011">
    <property type="protein sequence ID" value="KDN55577.1"/>
    <property type="molecule type" value="Genomic_DNA"/>
</dbReference>
<organism evidence="1 2">
    <name type="scientific">Flavobacterium seoulense</name>
    <dbReference type="NCBI Taxonomy" id="1492738"/>
    <lineage>
        <taxon>Bacteria</taxon>
        <taxon>Pseudomonadati</taxon>
        <taxon>Bacteroidota</taxon>
        <taxon>Flavobacteriia</taxon>
        <taxon>Flavobacteriales</taxon>
        <taxon>Flavobacteriaceae</taxon>
        <taxon>Flavobacterium</taxon>
    </lineage>
</organism>
<keyword evidence="1" id="KW-0378">Hydrolase</keyword>
<dbReference type="InterPro" id="IPR023296">
    <property type="entry name" value="Glyco_hydro_beta-prop_sf"/>
</dbReference>
<keyword evidence="2" id="KW-1185">Reference proteome</keyword>
<sequence>MQIMEGSAEDYAHVTQTGFFYTIKRNGKETVIYCGDRWSDFAGNGLGYNQWFPLSFNGSKPYFNSLSSWNLDEKTGDWTVGTDNNYVKNGSFEADRNKIPSNFKPIQEQLLGWKTEIIKGNKISTTDANSPQLNYFNTENDRKEVIGEKSLNITDKVDFTRVITQQISSSPYVILEDGIYTLTARIKNSKGFNELKIYANTGDVDYKFNIETENSSWTSIQIPNIAVKNGKITIGFFADGMANAFCLVDDVTLVKK</sequence>
<dbReference type="PATRIC" id="fig|1492738.3.peg.1171"/>
<proteinExistence type="predicted"/>
<gene>
    <name evidence="1" type="ORF">FEM21_11790</name>
</gene>
<dbReference type="STRING" id="1492738.FEM21_11790"/>
<dbReference type="Gene3D" id="2.115.10.20">
    <property type="entry name" value="Glycosyl hydrolase domain, family 43"/>
    <property type="match status" value="1"/>
</dbReference>
<protein>
    <submittedName>
        <fullName evidence="1">Glycosyl hydrolase family 43</fullName>
    </submittedName>
</protein>
<accession>A0A066WNG3</accession>
<reference evidence="1 2" key="1">
    <citation type="submission" date="2014-05" db="EMBL/GenBank/DDBJ databases">
        <title>Genome Sequence of Flavobacterium sp. EM1321.</title>
        <authorList>
            <person name="Shin S.-K."/>
            <person name="Yi H."/>
        </authorList>
    </citation>
    <scope>NUCLEOTIDE SEQUENCE [LARGE SCALE GENOMIC DNA]</scope>
    <source>
        <strain evidence="1 2">EM1321</strain>
    </source>
</reference>
<evidence type="ECO:0000313" key="2">
    <source>
        <dbReference type="Proteomes" id="UP000027064"/>
    </source>
</evidence>
<dbReference type="AlphaFoldDB" id="A0A066WNG3"/>
<dbReference type="Gene3D" id="2.60.120.260">
    <property type="entry name" value="Galactose-binding domain-like"/>
    <property type="match status" value="1"/>
</dbReference>
<dbReference type="eggNOG" id="COG3507">
    <property type="taxonomic scope" value="Bacteria"/>
</dbReference>
<comment type="caution">
    <text evidence="1">The sequence shown here is derived from an EMBL/GenBank/DDBJ whole genome shotgun (WGS) entry which is preliminary data.</text>
</comment>
<name>A0A066WNG3_9FLAO</name>
<evidence type="ECO:0000313" key="1">
    <source>
        <dbReference type="EMBL" id="KDN55577.1"/>
    </source>
</evidence>
<dbReference type="Proteomes" id="UP000027064">
    <property type="component" value="Unassembled WGS sequence"/>
</dbReference>
<dbReference type="GO" id="GO:0016787">
    <property type="term" value="F:hydrolase activity"/>
    <property type="evidence" value="ECO:0007669"/>
    <property type="project" value="UniProtKB-KW"/>
</dbReference>